<organism evidence="1 2">
    <name type="scientific">Flammeovirga aprica JL-4</name>
    <dbReference type="NCBI Taxonomy" id="694437"/>
    <lineage>
        <taxon>Bacteria</taxon>
        <taxon>Pseudomonadati</taxon>
        <taxon>Bacteroidota</taxon>
        <taxon>Cytophagia</taxon>
        <taxon>Cytophagales</taxon>
        <taxon>Flammeovirgaceae</taxon>
        <taxon>Flammeovirga</taxon>
    </lineage>
</organism>
<keyword evidence="2" id="KW-1185">Reference proteome</keyword>
<comment type="caution">
    <text evidence="1">The sequence shown here is derived from an EMBL/GenBank/DDBJ whole genome shotgun (WGS) entry which is preliminary data.</text>
</comment>
<evidence type="ECO:0000313" key="1">
    <source>
        <dbReference type="EMBL" id="NME72056.1"/>
    </source>
</evidence>
<sequence length="204" mass="24067">MKYLLFYLFFFTLTISLNAQSRRVAINIGKIQHEYFVDDEQRVTYLRAYDFKDIPVSKIYDIVKSFYQFDVPSSNSSLILQDSTNIIYKSVFPKINSKYYMLPFRVRINVSSRFVVDVNIGQNRMVVKLVVTSYDKEFHYTKSGKVQYREEPLHATYPVSFVKSQRSFDGESFYITHTRVMKLLGQFETYILKTPNVSISKQNP</sequence>
<protein>
    <recommendedName>
        <fullName evidence="3">DUF4468 domain-containing protein</fullName>
    </recommendedName>
</protein>
<evidence type="ECO:0008006" key="3">
    <source>
        <dbReference type="Google" id="ProtNLM"/>
    </source>
</evidence>
<dbReference type="AlphaFoldDB" id="A0A7X9XCP5"/>
<name>A0A7X9XCP5_9BACT</name>
<reference evidence="1 2" key="1">
    <citation type="submission" date="2020-04" db="EMBL/GenBank/DDBJ databases">
        <title>Flammeovirga sp. SR4, a novel species isolated from seawater.</title>
        <authorList>
            <person name="Wang X."/>
        </authorList>
    </citation>
    <scope>NUCLEOTIDE SEQUENCE [LARGE SCALE GENOMIC DNA]</scope>
    <source>
        <strain evidence="1 2">ATCC 23126</strain>
    </source>
</reference>
<evidence type="ECO:0000313" key="2">
    <source>
        <dbReference type="Proteomes" id="UP000576082"/>
    </source>
</evidence>
<proteinExistence type="predicted"/>
<dbReference type="Proteomes" id="UP000576082">
    <property type="component" value="Unassembled WGS sequence"/>
</dbReference>
<dbReference type="EMBL" id="JABANE010000130">
    <property type="protein sequence ID" value="NME72056.1"/>
    <property type="molecule type" value="Genomic_DNA"/>
</dbReference>
<gene>
    <name evidence="1" type="ORF">HHU12_29105</name>
</gene>
<dbReference type="RefSeq" id="WP_169660252.1">
    <property type="nucleotide sequence ID" value="NZ_JABANE010000130.1"/>
</dbReference>
<accession>A0A7X9XCP5</accession>